<organism evidence="5 6">
    <name type="scientific">Aromatoleum evansii</name>
    <name type="common">Azoarcus evansii</name>
    <dbReference type="NCBI Taxonomy" id="59406"/>
    <lineage>
        <taxon>Bacteria</taxon>
        <taxon>Pseudomonadati</taxon>
        <taxon>Pseudomonadota</taxon>
        <taxon>Betaproteobacteria</taxon>
        <taxon>Rhodocyclales</taxon>
        <taxon>Rhodocyclaceae</taxon>
        <taxon>Aromatoleum</taxon>
    </lineage>
</organism>
<dbReference type="SUPFAM" id="SSF69593">
    <property type="entry name" value="Glycerol-3-phosphate (1)-acyltransferase"/>
    <property type="match status" value="1"/>
</dbReference>
<keyword evidence="2" id="KW-0808">Transferase</keyword>
<reference evidence="5 6" key="1">
    <citation type="submission" date="2023-12" db="EMBL/GenBank/DDBJ databases">
        <title>A. evansii MAY27, complete genome.</title>
        <authorList>
            <person name="Wang Y."/>
        </authorList>
    </citation>
    <scope>NUCLEOTIDE SEQUENCE [LARGE SCALE GENOMIC DNA]</scope>
    <source>
        <strain evidence="5 6">MAY27</strain>
    </source>
</reference>
<proteinExistence type="predicted"/>
<evidence type="ECO:0000256" key="2">
    <source>
        <dbReference type="ARBA" id="ARBA00022679"/>
    </source>
</evidence>
<dbReference type="GO" id="GO:0016746">
    <property type="term" value="F:acyltransferase activity"/>
    <property type="evidence" value="ECO:0007669"/>
    <property type="project" value="UniProtKB-KW"/>
</dbReference>
<dbReference type="Proteomes" id="UP001626593">
    <property type="component" value="Chromosome"/>
</dbReference>
<dbReference type="PANTHER" id="PTHR10434:SF11">
    <property type="entry name" value="1-ACYL-SN-GLYCEROL-3-PHOSPHATE ACYLTRANSFERASE"/>
    <property type="match status" value="1"/>
</dbReference>
<protein>
    <submittedName>
        <fullName evidence="5">Lysophospholipid acyltransferase family protein</fullName>
    </submittedName>
</protein>
<dbReference type="CDD" id="cd07989">
    <property type="entry name" value="LPLAT_AGPAT-like"/>
    <property type="match status" value="1"/>
</dbReference>
<evidence type="ECO:0000256" key="3">
    <source>
        <dbReference type="ARBA" id="ARBA00023315"/>
    </source>
</evidence>
<feature type="domain" description="Phospholipid/glycerol acyltransferase" evidence="4">
    <location>
        <begin position="35"/>
        <end position="155"/>
    </location>
</feature>
<dbReference type="EMBL" id="CP141259">
    <property type="protein sequence ID" value="WRL46500.1"/>
    <property type="molecule type" value="Genomic_DNA"/>
</dbReference>
<dbReference type="SMART" id="SM00563">
    <property type="entry name" value="PlsC"/>
    <property type="match status" value="1"/>
</dbReference>
<keyword evidence="3 5" id="KW-0012">Acyltransferase</keyword>
<gene>
    <name evidence="5" type="ORF">U5817_00220</name>
</gene>
<dbReference type="InterPro" id="IPR002123">
    <property type="entry name" value="Plipid/glycerol_acylTrfase"/>
</dbReference>
<evidence type="ECO:0000313" key="6">
    <source>
        <dbReference type="Proteomes" id="UP001626593"/>
    </source>
</evidence>
<sequence length="206" mass="22766">MKLERLCAAILCALARTITGARAIWQGCPPDRRRRIYFANHSSHIDFLLTWAALPPVVRAVTRPVAGSDYWLASPLRRFIACRVFRSVLVDRRPGSGGDAVARIGEALAAGDSLIFFPEGTRNTGEELLPFKSGLFHLARSHPEVELVPVWIENLGRVMPKGSYLPVPLLCTLTFGTPLRLEPGETKDAFLHRSREALQATASLHC</sequence>
<evidence type="ECO:0000259" key="4">
    <source>
        <dbReference type="SMART" id="SM00563"/>
    </source>
</evidence>
<dbReference type="PANTHER" id="PTHR10434">
    <property type="entry name" value="1-ACYL-SN-GLYCEROL-3-PHOSPHATE ACYLTRANSFERASE"/>
    <property type="match status" value="1"/>
</dbReference>
<keyword evidence="6" id="KW-1185">Reference proteome</keyword>
<dbReference type="Pfam" id="PF01553">
    <property type="entry name" value="Acyltransferase"/>
    <property type="match status" value="1"/>
</dbReference>
<accession>A0ABZ1AKV0</accession>
<name>A0ABZ1AKV0_AROEV</name>
<comment type="pathway">
    <text evidence="1">Lipid metabolism.</text>
</comment>
<evidence type="ECO:0000256" key="1">
    <source>
        <dbReference type="ARBA" id="ARBA00005189"/>
    </source>
</evidence>
<dbReference type="RefSeq" id="WP_407279300.1">
    <property type="nucleotide sequence ID" value="NZ_CP141259.1"/>
</dbReference>
<evidence type="ECO:0000313" key="5">
    <source>
        <dbReference type="EMBL" id="WRL46500.1"/>
    </source>
</evidence>